<feature type="transmembrane region" description="Helical" evidence="3">
    <location>
        <begin position="194"/>
        <end position="216"/>
    </location>
</feature>
<evidence type="ECO:0000313" key="6">
    <source>
        <dbReference type="Proteomes" id="UP001159427"/>
    </source>
</evidence>
<dbReference type="EMBL" id="CALNXI010000030">
    <property type="protein sequence ID" value="CAH3015854.1"/>
    <property type="molecule type" value="Genomic_DNA"/>
</dbReference>
<keyword evidence="3" id="KW-0472">Membrane</keyword>
<feature type="region of interest" description="Disordered" evidence="2">
    <location>
        <begin position="137"/>
        <end position="174"/>
    </location>
</feature>
<evidence type="ECO:0000256" key="3">
    <source>
        <dbReference type="SAM" id="Phobius"/>
    </source>
</evidence>
<evidence type="ECO:0000256" key="1">
    <source>
        <dbReference type="PROSITE-ProRule" id="PRU00122"/>
    </source>
</evidence>
<accession>A0ABN8LJP7</accession>
<comment type="caution">
    <text evidence="5">The sequence shown here is derived from an EMBL/GenBank/DDBJ whole genome shotgun (WGS) entry which is preliminary data.</text>
</comment>
<evidence type="ECO:0000259" key="4">
    <source>
        <dbReference type="PROSITE" id="PS50025"/>
    </source>
</evidence>
<keyword evidence="6" id="KW-1185">Reference proteome</keyword>
<keyword evidence="3" id="KW-1133">Transmembrane helix</keyword>
<dbReference type="Pfam" id="PF02210">
    <property type="entry name" value="Laminin_G_2"/>
    <property type="match status" value="1"/>
</dbReference>
<evidence type="ECO:0000256" key="2">
    <source>
        <dbReference type="SAM" id="MobiDB-lite"/>
    </source>
</evidence>
<keyword evidence="3" id="KW-0812">Transmembrane</keyword>
<feature type="compositionally biased region" description="Low complexity" evidence="2">
    <location>
        <begin position="157"/>
        <end position="169"/>
    </location>
</feature>
<comment type="caution">
    <text evidence="1">Lacks conserved residue(s) required for the propagation of feature annotation.</text>
</comment>
<dbReference type="InterPro" id="IPR013320">
    <property type="entry name" value="ConA-like_dom_sf"/>
</dbReference>
<dbReference type="Proteomes" id="UP001159427">
    <property type="component" value="Unassembled WGS sequence"/>
</dbReference>
<dbReference type="SUPFAM" id="SSF49899">
    <property type="entry name" value="Concanavalin A-like lectins/glucanases"/>
    <property type="match status" value="1"/>
</dbReference>
<reference evidence="5 6" key="1">
    <citation type="submission" date="2022-05" db="EMBL/GenBank/DDBJ databases">
        <authorList>
            <consortium name="Genoscope - CEA"/>
            <person name="William W."/>
        </authorList>
    </citation>
    <scope>NUCLEOTIDE SEQUENCE [LARGE SCALE GENOMIC DNA]</scope>
</reference>
<evidence type="ECO:0000313" key="5">
    <source>
        <dbReference type="EMBL" id="CAH3015854.1"/>
    </source>
</evidence>
<name>A0ABN8LJP7_9CNID</name>
<dbReference type="Gene3D" id="2.60.120.200">
    <property type="match status" value="1"/>
</dbReference>
<dbReference type="PROSITE" id="PS50025">
    <property type="entry name" value="LAM_G_DOMAIN"/>
    <property type="match status" value="1"/>
</dbReference>
<sequence>MVHGKLRVEDLNLGQDELVFNGNNVNLDDGRWHWIEFNKIGRAVTLKVDGKTSPYDKITGKNFQLNSEDQRNKAYLGGGPTGAIKTSHTKKNFSGQLREFYYGDMEVLEYVVPTIKSKQFAIVGTVIDGTTIIETSGSGCDPFDDDEDSSCAPPDPSTHSTDDMMSSTSQPTLDSDYPPTVAQAYLSLPQVVPFWVILLMVIAAAIAISFTVFFLYRWNTRYTGSFKPEQTSSSGDLPQHIAQVLNNSKPRIYVKSPDEKV</sequence>
<proteinExistence type="predicted"/>
<organism evidence="5 6">
    <name type="scientific">Porites evermanni</name>
    <dbReference type="NCBI Taxonomy" id="104178"/>
    <lineage>
        <taxon>Eukaryota</taxon>
        <taxon>Metazoa</taxon>
        <taxon>Cnidaria</taxon>
        <taxon>Anthozoa</taxon>
        <taxon>Hexacorallia</taxon>
        <taxon>Scleractinia</taxon>
        <taxon>Fungiina</taxon>
        <taxon>Poritidae</taxon>
        <taxon>Porites</taxon>
    </lineage>
</organism>
<dbReference type="InterPro" id="IPR001791">
    <property type="entry name" value="Laminin_G"/>
</dbReference>
<feature type="domain" description="Laminin G" evidence="4">
    <location>
        <begin position="1"/>
        <end position="140"/>
    </location>
</feature>
<dbReference type="CDD" id="cd00110">
    <property type="entry name" value="LamG"/>
    <property type="match status" value="1"/>
</dbReference>
<protein>
    <recommendedName>
        <fullName evidence="4">Laminin G domain-containing protein</fullName>
    </recommendedName>
</protein>
<gene>
    <name evidence="5" type="ORF">PEVE_00022606</name>
</gene>